<feature type="domain" description="Calponin-homology (CH)" evidence="2">
    <location>
        <begin position="1542"/>
        <end position="1656"/>
    </location>
</feature>
<feature type="non-terminal residue" evidence="3">
    <location>
        <position position="1"/>
    </location>
</feature>
<feature type="compositionally biased region" description="Low complexity" evidence="1">
    <location>
        <begin position="1291"/>
        <end position="1347"/>
    </location>
</feature>
<reference evidence="3" key="2">
    <citation type="journal article" date="2014" name="BMC Genomics">
        <title>A genomic perspective to assessing quality of mass-reared SIT flies used in Mediterranean fruit fly (Ceratitis capitata) eradication in California.</title>
        <authorList>
            <person name="Calla B."/>
            <person name="Hall B."/>
            <person name="Hou S."/>
            <person name="Geib S.M."/>
        </authorList>
    </citation>
    <scope>NUCLEOTIDE SEQUENCE</scope>
</reference>
<protein>
    <submittedName>
        <fullName evidence="3">Leucine-rich repeat and calponin domain-containing protein 1</fullName>
    </submittedName>
</protein>
<dbReference type="Gene3D" id="1.10.10.60">
    <property type="entry name" value="Homeodomain-like"/>
    <property type="match status" value="1"/>
</dbReference>
<feature type="compositionally biased region" description="Polar residues" evidence="1">
    <location>
        <begin position="1134"/>
        <end position="1176"/>
    </location>
</feature>
<dbReference type="PANTHER" id="PTHR46850">
    <property type="entry name" value="CHROMODOMAIN-HELICASE-DNA-BINDING PROTEIN 9"/>
    <property type="match status" value="1"/>
</dbReference>
<dbReference type="EMBL" id="GAMC01018909">
    <property type="protein sequence ID" value="JAB87646.1"/>
    <property type="molecule type" value="mRNA"/>
</dbReference>
<name>W8ASP2_CERCA</name>
<organism evidence="3">
    <name type="scientific">Ceratitis capitata</name>
    <name type="common">Mediterranean fruit fly</name>
    <name type="synonym">Tephritis capitata</name>
    <dbReference type="NCBI Taxonomy" id="7213"/>
    <lineage>
        <taxon>Eukaryota</taxon>
        <taxon>Metazoa</taxon>
        <taxon>Ecdysozoa</taxon>
        <taxon>Arthropoda</taxon>
        <taxon>Hexapoda</taxon>
        <taxon>Insecta</taxon>
        <taxon>Pterygota</taxon>
        <taxon>Neoptera</taxon>
        <taxon>Endopterygota</taxon>
        <taxon>Diptera</taxon>
        <taxon>Brachycera</taxon>
        <taxon>Muscomorpha</taxon>
        <taxon>Tephritoidea</taxon>
        <taxon>Tephritidae</taxon>
        <taxon>Ceratitis</taxon>
        <taxon>Ceratitis</taxon>
    </lineage>
</organism>
<feature type="compositionally biased region" description="Polar residues" evidence="1">
    <location>
        <begin position="556"/>
        <end position="567"/>
    </location>
</feature>
<dbReference type="Pfam" id="PF00307">
    <property type="entry name" value="CH"/>
    <property type="match status" value="1"/>
</dbReference>
<dbReference type="PANTHER" id="PTHR46850:SF1">
    <property type="entry name" value="CHROMODOMAIN-HELICASE-DNA-BINDING PROTEIN 9"/>
    <property type="match status" value="1"/>
</dbReference>
<evidence type="ECO:0000259" key="2">
    <source>
        <dbReference type="PROSITE" id="PS50021"/>
    </source>
</evidence>
<feature type="region of interest" description="Disordered" evidence="1">
    <location>
        <begin position="1126"/>
        <end position="1200"/>
    </location>
</feature>
<evidence type="ECO:0000256" key="1">
    <source>
        <dbReference type="SAM" id="MobiDB-lite"/>
    </source>
</evidence>
<dbReference type="EMBL" id="GAMC01018907">
    <property type="protein sequence ID" value="JAB87648.1"/>
    <property type="molecule type" value="mRNA"/>
</dbReference>
<dbReference type="InterPro" id="IPR051493">
    <property type="entry name" value="CHD"/>
</dbReference>
<feature type="compositionally biased region" description="Low complexity" evidence="1">
    <location>
        <begin position="453"/>
        <end position="462"/>
    </location>
</feature>
<feature type="compositionally biased region" description="Low complexity" evidence="1">
    <location>
        <begin position="1181"/>
        <end position="1200"/>
    </location>
</feature>
<feature type="compositionally biased region" description="Basic and acidic residues" evidence="1">
    <location>
        <begin position="463"/>
        <end position="517"/>
    </location>
</feature>
<feature type="compositionally biased region" description="Low complexity" evidence="1">
    <location>
        <begin position="891"/>
        <end position="910"/>
    </location>
</feature>
<dbReference type="InterPro" id="IPR001715">
    <property type="entry name" value="CH_dom"/>
</dbReference>
<dbReference type="OrthoDB" id="6149831at2759"/>
<dbReference type="SUPFAM" id="SSF47576">
    <property type="entry name" value="Calponin-homology domain, CH-domain"/>
    <property type="match status" value="1"/>
</dbReference>
<dbReference type="FunFam" id="1.10.418.10:FF:000081">
    <property type="entry name" value="Leucine-rich-repeats and calponin homology domain protein, isoform C"/>
    <property type="match status" value="1"/>
</dbReference>
<reference evidence="3" key="1">
    <citation type="submission" date="2013-07" db="EMBL/GenBank/DDBJ databases">
        <authorList>
            <person name="Geib S."/>
        </authorList>
    </citation>
    <scope>NUCLEOTIDE SEQUENCE</scope>
</reference>
<feature type="region of interest" description="Disordered" evidence="1">
    <location>
        <begin position="1285"/>
        <end position="1353"/>
    </location>
</feature>
<feature type="compositionally biased region" description="Basic and acidic residues" evidence="1">
    <location>
        <begin position="571"/>
        <end position="588"/>
    </location>
</feature>
<dbReference type="Pfam" id="PF23078">
    <property type="entry name" value="HTH_CHD6-9"/>
    <property type="match status" value="1"/>
</dbReference>
<dbReference type="SMART" id="SM00033">
    <property type="entry name" value="CH"/>
    <property type="match status" value="1"/>
</dbReference>
<sequence length="1688" mass="181909">VESIASAAVASNTTPTKALPIDYEDKLSKMFLPKSMEQLKDTFEMLQQKQQQQQQQATASTSTAAGTIAAQMPTAADIGLMLSFLNTTDVSQLANLDLNKLAMYLVSMNNKMERQGKMELAAKERESQRLQQIPKKWNRREEYEFLRVLTGYGVDLQPPTAMGVLLAPDWTKFKQMAHLERKSDETLSDYYKVFIAMCKRKAGVKLNESERGLEGIIEEISDDHAKLILERLELLSKLREVARHPQLEERLKLCQMNADTPDWWEPGKHDKELLMAVLKHGLYRSETFIFNDPSFSFADSEKRFIRELEAQIQRSIKLESFNADRLPANLPQPIVKGEVIDLDDELLTKDSLIKKEQFTPIKMEVKSEPAVESTGGDKLSAAKTELEAATTEAGDDSEENVSKKTDETVESNEDGKSSAESKTIDENAASKESVAECKDSDVIHEIPDDDADVAATTTTATDKSAEEADKNAEVTTEKTDDKTTKDESVKMDVDENDVAEKEPVAAEADNEKSKDASETNDLESAAEQKEDAEKSAATPIATVESNIENEDDKKSSTAIESKSNDSANDVMLKDTDTDKDNNSANKDDNEIDLSQTVAQPIEEENATKPATEKPKSGTGEEILDLAVATTGTTDPDDEDVMKEKEKAVEEECKKQAAELKARFPDLEVIQPATVKQRQEKPKLEMCMIRWFKDFALERRISHIIICVEANKWPVNRNYTAYAGCKGIDLSISLHEAIPHLKNIERPPSTPDVITITTEQGVTKQLQTSQMQQVAGVVPAPSPVPASTPPAVNTNIGLGLLPPPPVAAAAAAAVAGINGPGKGIGNLAVPPLDANSINAAVAAAVAAAAAGGNNPNALSANALSALLPGNAAAAAAAAAALNNVPSVIPPTTTTSMPTTIPTPIPSTTQTTGKKRKRHIAIDVETERAKLHALLNSSQNMGLKDWETEIANMEPLAATAQPSGRRSASAVSPAAPAATATNMSLQPPPAHQHASLSRQSSGQFSKPAIPPLKTPAASMGAPMDLSSSLPRMNMADILKSASNASGAIDLSEVQDFSMPSKKSATTSHLQASLSSAFPSMGGKGKLDDTLNKLMKKNNCTIEEPVIGKEKKRKKLDEIVLGLSAAKEQKTFPDPSLPSSKKPQIPPSVSVTPANLPTSVSNQSQQNQKPFTITVTTVPGKSKSGGNSSMPSPASAPSMSNSNMNLMSGGLSLKDINAFVAQTMASDPQTLLKQQQKMMQCLPPAQRKACEAMFAEIEQAVKLSAKYNMPDTKVNKWLTDMSTPLTDQLNMDFTNPTPSTSSNTNSRRSNRQQSNNSSHQSSVSQMSKAAAAQSAQSHAHQQQQQQQHPQHQQHHRRSLNNLIMVSGGPQQPQKMIFKPGQGIVPAGPSSLENQMRRTSLTTTTTTINNQCNSSNANLIPTFATNIGNLGGKPETTQQTTQQSVAAQSPHQQQQQSQQVVNGDCMGYVKPNSPMKTINGSVGVGGVGGVGILANNNKIPTIGGLKSPVSGTTKLGTAKTHRTVTWNHDIPAEKLSFTMRREFDRQREETELMTQLRSIIETRLKMTLPEDIASALTDGVILCHLANYVRPRSVASIHVPSPGVSKLTMARCRRNVDNFLEACRRIGVDENLICCAADVLEGKGAVQVAITVGELFRLHSNGATGNVTNGGSVSSKSPTRATRSTLSPSPVI</sequence>
<dbReference type="InterPro" id="IPR056342">
    <property type="entry name" value="HTH_CHD6-9"/>
</dbReference>
<feature type="compositionally biased region" description="Basic and acidic residues" evidence="1">
    <location>
        <begin position="400"/>
        <end position="446"/>
    </location>
</feature>
<evidence type="ECO:0000313" key="3">
    <source>
        <dbReference type="EMBL" id="JAB87648.1"/>
    </source>
</evidence>
<feature type="compositionally biased region" description="Low complexity" evidence="1">
    <location>
        <begin position="965"/>
        <end position="979"/>
    </location>
</feature>
<accession>W8ASP2</accession>
<feature type="region of interest" description="Disordered" evidence="1">
    <location>
        <begin position="891"/>
        <end position="915"/>
    </location>
</feature>
<dbReference type="PROSITE" id="PS50021">
    <property type="entry name" value="CH"/>
    <property type="match status" value="1"/>
</dbReference>
<feature type="region of interest" description="Disordered" evidence="1">
    <location>
        <begin position="956"/>
        <end position="1021"/>
    </location>
</feature>
<proteinExistence type="evidence at transcript level"/>
<dbReference type="CDD" id="cd21205">
    <property type="entry name" value="CH_LRCH"/>
    <property type="match status" value="1"/>
</dbReference>
<feature type="region of interest" description="Disordered" evidence="1">
    <location>
        <begin position="1424"/>
        <end position="1456"/>
    </location>
</feature>
<dbReference type="InterPro" id="IPR036872">
    <property type="entry name" value="CH_dom_sf"/>
</dbReference>
<feature type="compositionally biased region" description="Low complexity" evidence="1">
    <location>
        <begin position="1432"/>
        <end position="1456"/>
    </location>
</feature>
<feature type="region of interest" description="Disordered" evidence="1">
    <location>
        <begin position="1663"/>
        <end position="1688"/>
    </location>
</feature>
<gene>
    <name evidence="3" type="primary">LRCH1</name>
</gene>
<feature type="region of interest" description="Disordered" evidence="1">
    <location>
        <begin position="385"/>
        <end position="621"/>
    </location>
</feature>
<dbReference type="Gene3D" id="1.10.418.10">
    <property type="entry name" value="Calponin-like domain"/>
    <property type="match status" value="1"/>
</dbReference>
<feature type="compositionally biased region" description="Polar residues" evidence="1">
    <location>
        <begin position="992"/>
        <end position="1002"/>
    </location>
</feature>